<dbReference type="PANTHER" id="PTHR20873">
    <property type="entry name" value="L-SERYL-TRNA(SEC) KINASE"/>
    <property type="match status" value="1"/>
</dbReference>
<dbReference type="GO" id="GO:0005524">
    <property type="term" value="F:ATP binding"/>
    <property type="evidence" value="ECO:0007669"/>
    <property type="project" value="UniProtKB-KW"/>
</dbReference>
<keyword evidence="3" id="KW-0812">Transmembrane</keyword>
<dbReference type="InterPro" id="IPR027417">
    <property type="entry name" value="P-loop_NTPase"/>
</dbReference>
<dbReference type="GeneID" id="111254616"/>
<evidence type="ECO:0000256" key="2">
    <source>
        <dbReference type="ARBA" id="ARBA00022840"/>
    </source>
</evidence>
<keyword evidence="3" id="KW-1133">Transmembrane helix</keyword>
<sequence length="325" mass="37029">MYCCSVFDVGIDGVSLNYRSRFLMVQAYACSLILYMPLTFYWNQLCPKNRKLPFRQEGVLKYCAGMTSAESMLEAVKDILDGRRECVSTTKIIDRVTIDQRKQIVKGPWQHIIIDDNLYLRSMRHCWFQAAKARGISLCNVYVTASLEECLDRNRLRPFPVPENVIINQFRKMEPPIAEASQAEKFSLSLKTSNFSMYINTAERLLTLIAAARLCPLVPQDVERTQSVAESSRRVTRESKSHNLDLAFRKAVTGLIKNEPCCRKKQQIWARSMSFKADVLSAPNLQTLSSQLRTALDGQRNDLKIELQTTIAATLTDKLSLQPMA</sequence>
<dbReference type="CTD" id="118672"/>
<keyword evidence="3" id="KW-0472">Membrane</keyword>
<dbReference type="Pfam" id="PF08433">
    <property type="entry name" value="KTI12"/>
    <property type="match status" value="1"/>
</dbReference>
<dbReference type="EnsemblMetazoa" id="XM_022815645">
    <property type="protein sequence ID" value="XP_022671380"/>
    <property type="gene ID" value="LOC111254616"/>
</dbReference>
<name>A0A7M7KSN2_VARDE</name>
<evidence type="ECO:0000313" key="4">
    <source>
        <dbReference type="EnsemblMetazoa" id="XP_022671380"/>
    </source>
</evidence>
<evidence type="ECO:0000256" key="1">
    <source>
        <dbReference type="ARBA" id="ARBA00022741"/>
    </source>
</evidence>
<dbReference type="InterPro" id="IPR013641">
    <property type="entry name" value="KTI12/PSTK"/>
</dbReference>
<keyword evidence="2" id="KW-0067">ATP-binding</keyword>
<dbReference type="RefSeq" id="XP_022671380.1">
    <property type="nucleotide sequence ID" value="XM_022815645.1"/>
</dbReference>
<evidence type="ECO:0000313" key="5">
    <source>
        <dbReference type="Proteomes" id="UP000594260"/>
    </source>
</evidence>
<dbReference type="Gene3D" id="3.40.50.300">
    <property type="entry name" value="P-loop containing nucleotide triphosphate hydrolases"/>
    <property type="match status" value="1"/>
</dbReference>
<organism evidence="4 5">
    <name type="scientific">Varroa destructor</name>
    <name type="common">Honeybee mite</name>
    <dbReference type="NCBI Taxonomy" id="109461"/>
    <lineage>
        <taxon>Eukaryota</taxon>
        <taxon>Metazoa</taxon>
        <taxon>Ecdysozoa</taxon>
        <taxon>Arthropoda</taxon>
        <taxon>Chelicerata</taxon>
        <taxon>Arachnida</taxon>
        <taxon>Acari</taxon>
        <taxon>Parasitiformes</taxon>
        <taxon>Mesostigmata</taxon>
        <taxon>Gamasina</taxon>
        <taxon>Dermanyssoidea</taxon>
        <taxon>Varroidae</taxon>
        <taxon>Varroa</taxon>
    </lineage>
</organism>
<dbReference type="AlphaFoldDB" id="A0A7M7KSN2"/>
<keyword evidence="5" id="KW-1185">Reference proteome</keyword>
<dbReference type="InterPro" id="IPR052648">
    <property type="entry name" value="Ser-tRNA(Sec)_kinase"/>
</dbReference>
<dbReference type="PANTHER" id="PTHR20873:SF0">
    <property type="entry name" value="L-SERYL-TRNA(SEC) KINASE"/>
    <property type="match status" value="1"/>
</dbReference>
<dbReference type="SUPFAM" id="SSF52540">
    <property type="entry name" value="P-loop containing nucleoside triphosphate hydrolases"/>
    <property type="match status" value="1"/>
</dbReference>
<feature type="transmembrane region" description="Helical" evidence="3">
    <location>
        <begin position="22"/>
        <end position="42"/>
    </location>
</feature>
<dbReference type="OrthoDB" id="6481412at2759"/>
<dbReference type="GO" id="GO:0016301">
    <property type="term" value="F:kinase activity"/>
    <property type="evidence" value="ECO:0007669"/>
    <property type="project" value="TreeGrafter"/>
</dbReference>
<dbReference type="InParanoid" id="A0A7M7KSN2"/>
<dbReference type="KEGG" id="vde:111254616"/>
<proteinExistence type="predicted"/>
<dbReference type="GO" id="GO:0000049">
    <property type="term" value="F:tRNA binding"/>
    <property type="evidence" value="ECO:0007669"/>
    <property type="project" value="TreeGrafter"/>
</dbReference>
<dbReference type="FunCoup" id="A0A7M7KSN2">
    <property type="interactions" value="67"/>
</dbReference>
<protein>
    <submittedName>
        <fullName evidence="4">Uncharacterized protein</fullName>
    </submittedName>
</protein>
<accession>A0A7M7KSN2</accession>
<evidence type="ECO:0000256" key="3">
    <source>
        <dbReference type="SAM" id="Phobius"/>
    </source>
</evidence>
<dbReference type="Proteomes" id="UP000594260">
    <property type="component" value="Unplaced"/>
</dbReference>
<keyword evidence="1" id="KW-0547">Nucleotide-binding</keyword>
<reference evidence="4" key="1">
    <citation type="submission" date="2021-01" db="UniProtKB">
        <authorList>
            <consortium name="EnsemblMetazoa"/>
        </authorList>
    </citation>
    <scope>IDENTIFICATION</scope>
</reference>